<dbReference type="Proteomes" id="UP000430975">
    <property type="component" value="Unassembled WGS sequence"/>
</dbReference>
<evidence type="ECO:0000313" key="11">
    <source>
        <dbReference type="Proteomes" id="UP000469870"/>
    </source>
</evidence>
<dbReference type="PROSITE" id="PS50949">
    <property type="entry name" value="HTH_GNTR"/>
    <property type="match status" value="1"/>
</dbReference>
<evidence type="ECO:0000259" key="5">
    <source>
        <dbReference type="PROSITE" id="PS50949"/>
    </source>
</evidence>
<evidence type="ECO:0000256" key="4">
    <source>
        <dbReference type="ARBA" id="ARBA00023163"/>
    </source>
</evidence>
<evidence type="ECO:0000313" key="9">
    <source>
        <dbReference type="Proteomes" id="UP000430975"/>
    </source>
</evidence>
<dbReference type="AlphaFoldDB" id="A0A6I2GI34"/>
<dbReference type="SUPFAM" id="SSF64288">
    <property type="entry name" value="Chorismate lyase-like"/>
    <property type="match status" value="1"/>
</dbReference>
<dbReference type="Proteomes" id="UP000440066">
    <property type="component" value="Unassembled WGS sequence"/>
</dbReference>
<dbReference type="SMART" id="SM00345">
    <property type="entry name" value="HTH_GNTR"/>
    <property type="match status" value="1"/>
</dbReference>
<name>A0A6I2GI34_9LACT</name>
<dbReference type="GO" id="GO:0003677">
    <property type="term" value="F:DNA binding"/>
    <property type="evidence" value="ECO:0007669"/>
    <property type="project" value="UniProtKB-KW"/>
</dbReference>
<dbReference type="InterPro" id="IPR036390">
    <property type="entry name" value="WH_DNA-bd_sf"/>
</dbReference>
<dbReference type="PANTHER" id="PTHR44846:SF5">
    <property type="entry name" value="HTH-TYPE TRANSCRIPTIONAL REGULATOR GMUR"/>
    <property type="match status" value="1"/>
</dbReference>
<dbReference type="GO" id="GO:0045892">
    <property type="term" value="P:negative regulation of DNA-templated transcription"/>
    <property type="evidence" value="ECO:0007669"/>
    <property type="project" value="TreeGrafter"/>
</dbReference>
<dbReference type="GO" id="GO:0003700">
    <property type="term" value="F:DNA-binding transcription factor activity"/>
    <property type="evidence" value="ECO:0007669"/>
    <property type="project" value="InterPro"/>
</dbReference>
<proteinExistence type="predicted"/>
<reference evidence="8 10" key="1">
    <citation type="submission" date="2019-11" db="EMBL/GenBank/DDBJ databases">
        <title>Characterisation of Fundicoccus ignavus gen. nov. sp. nov., a novel genus of the family Aerococcaceae from bulk tank milk.</title>
        <authorList>
            <person name="Siebert A."/>
            <person name="Huptas C."/>
            <person name="Wenning M."/>
            <person name="Scherer S."/>
            <person name="Doll E.V."/>
        </authorList>
    </citation>
    <scope>NUCLEOTIDE SEQUENCE [LARGE SCALE GENOMIC DNA]</scope>
    <source>
        <strain evidence="8 10">DSM 109652</strain>
    </source>
</reference>
<evidence type="ECO:0000313" key="6">
    <source>
        <dbReference type="EMBL" id="MRI82564.1"/>
    </source>
</evidence>
<feature type="domain" description="HTH gntR-type" evidence="5">
    <location>
        <begin position="1"/>
        <end position="69"/>
    </location>
</feature>
<dbReference type="PANTHER" id="PTHR44846">
    <property type="entry name" value="MANNOSYL-D-GLYCERATE TRANSPORT/METABOLISM SYSTEM REPRESSOR MNGR-RELATED"/>
    <property type="match status" value="1"/>
</dbReference>
<keyword evidence="9" id="KW-1185">Reference proteome</keyword>
<sequence length="237" mass="27045">MPKYMHIANVLRNQIMSGEYVANQQLPLEKEFCEVFSVSKMTVKKALDILVSEGLIIKRRGYGTFVKDLTQVEIQRLMMSRQFIGTSALYTKSEVRSKVINFTVDAAPADIAEHLNIEEGSFVYNIYRVRIVDGEPLAIEQTYMPIDVIPGLKIENVQGSIYEYIEVKLNSAIQSAHRKIRVRKATDFEANELGLELGDPVGIVEQTGYLNTGELFEYSFSIHKYDSFQIEFVLTRE</sequence>
<dbReference type="InterPro" id="IPR036388">
    <property type="entry name" value="WH-like_DNA-bd_sf"/>
</dbReference>
<evidence type="ECO:0000256" key="1">
    <source>
        <dbReference type="ARBA" id="ARBA00022491"/>
    </source>
</evidence>
<dbReference type="Proteomes" id="UP000469870">
    <property type="component" value="Unassembled WGS sequence"/>
</dbReference>
<dbReference type="EMBL" id="WJQT01000002">
    <property type="protein sequence ID" value="MRJ46405.1"/>
    <property type="molecule type" value="Genomic_DNA"/>
</dbReference>
<dbReference type="Pfam" id="PF07702">
    <property type="entry name" value="UTRA"/>
    <property type="match status" value="1"/>
</dbReference>
<dbReference type="EMBL" id="WJQS01000002">
    <property type="protein sequence ID" value="MRI84949.1"/>
    <property type="molecule type" value="Genomic_DNA"/>
</dbReference>
<dbReference type="Gene3D" id="3.40.1410.10">
    <property type="entry name" value="Chorismate lyase-like"/>
    <property type="match status" value="1"/>
</dbReference>
<keyword evidence="4" id="KW-0804">Transcription</keyword>
<dbReference type="FunFam" id="3.40.1410.10:FF:000008">
    <property type="entry name" value="Transcriptional regulator, GntR family"/>
    <property type="match status" value="1"/>
</dbReference>
<dbReference type="CDD" id="cd07377">
    <property type="entry name" value="WHTH_GntR"/>
    <property type="match status" value="1"/>
</dbReference>
<dbReference type="InterPro" id="IPR050679">
    <property type="entry name" value="Bact_HTH_transcr_reg"/>
</dbReference>
<evidence type="ECO:0000256" key="3">
    <source>
        <dbReference type="ARBA" id="ARBA00023125"/>
    </source>
</evidence>
<dbReference type="Gene3D" id="1.10.10.10">
    <property type="entry name" value="Winged helix-like DNA-binding domain superfamily/Winged helix DNA-binding domain"/>
    <property type="match status" value="1"/>
</dbReference>
<dbReference type="SUPFAM" id="SSF46785">
    <property type="entry name" value="Winged helix' DNA-binding domain"/>
    <property type="match status" value="1"/>
</dbReference>
<keyword evidence="1" id="KW-0678">Repressor</keyword>
<dbReference type="PRINTS" id="PR00035">
    <property type="entry name" value="HTHGNTR"/>
</dbReference>
<comment type="caution">
    <text evidence="7">The sequence shown here is derived from an EMBL/GenBank/DDBJ whole genome shotgun (WGS) entry which is preliminary data.</text>
</comment>
<keyword evidence="2" id="KW-0805">Transcription regulation</keyword>
<accession>A0A6I2GI34</accession>
<dbReference type="RefSeq" id="WP_153831512.1">
    <property type="nucleotide sequence ID" value="NZ_WJQR01000013.1"/>
</dbReference>
<evidence type="ECO:0000313" key="7">
    <source>
        <dbReference type="EMBL" id="MRI84949.1"/>
    </source>
</evidence>
<dbReference type="SMART" id="SM00866">
    <property type="entry name" value="UTRA"/>
    <property type="match status" value="1"/>
</dbReference>
<gene>
    <name evidence="8" type="ORF">GF867_02325</name>
    <name evidence="7" type="ORF">GIY09_03420</name>
    <name evidence="6" type="ORF">GIY11_11145</name>
</gene>
<dbReference type="Pfam" id="PF00392">
    <property type="entry name" value="GntR"/>
    <property type="match status" value="1"/>
</dbReference>
<dbReference type="InterPro" id="IPR000524">
    <property type="entry name" value="Tscrpt_reg_HTH_GntR"/>
</dbReference>
<protein>
    <submittedName>
        <fullName evidence="7">UTRA domain-containing protein</fullName>
    </submittedName>
</protein>
<evidence type="ECO:0000313" key="10">
    <source>
        <dbReference type="Proteomes" id="UP000440066"/>
    </source>
</evidence>
<keyword evidence="3" id="KW-0238">DNA-binding</keyword>
<dbReference type="InterPro" id="IPR028978">
    <property type="entry name" value="Chorismate_lyase_/UTRA_dom_sf"/>
</dbReference>
<evidence type="ECO:0000256" key="2">
    <source>
        <dbReference type="ARBA" id="ARBA00023015"/>
    </source>
</evidence>
<dbReference type="InterPro" id="IPR011663">
    <property type="entry name" value="UTRA"/>
</dbReference>
<dbReference type="EMBL" id="WJQR01000013">
    <property type="protein sequence ID" value="MRI82564.1"/>
    <property type="molecule type" value="Genomic_DNA"/>
</dbReference>
<reference evidence="9 11" key="2">
    <citation type="submission" date="2019-11" db="EMBL/GenBank/DDBJ databases">
        <title>Characterisation of Fundicoccus ignavus gen. nov. sp. nov., a novel genus of the family Aerococcaceae isolated from bulk tank milk.</title>
        <authorList>
            <person name="Siebert A."/>
            <person name="Huptas C."/>
            <person name="Wenning M."/>
            <person name="Scherer S."/>
            <person name="Doll E.V."/>
        </authorList>
    </citation>
    <scope>NUCLEOTIDE SEQUENCE [LARGE SCALE GENOMIC DNA]</scope>
    <source>
        <strain evidence="6 11">DSM 109653</strain>
        <strain evidence="7 9">WS4759</strain>
    </source>
</reference>
<organism evidence="7 9">
    <name type="scientific">Fundicoccus ignavus</name>
    <dbReference type="NCBI Taxonomy" id="2664442"/>
    <lineage>
        <taxon>Bacteria</taxon>
        <taxon>Bacillati</taxon>
        <taxon>Bacillota</taxon>
        <taxon>Bacilli</taxon>
        <taxon>Lactobacillales</taxon>
        <taxon>Aerococcaceae</taxon>
        <taxon>Fundicoccus</taxon>
    </lineage>
</organism>
<evidence type="ECO:0000313" key="8">
    <source>
        <dbReference type="EMBL" id="MRJ46405.1"/>
    </source>
</evidence>
<dbReference type="FunFam" id="1.10.10.10:FF:000079">
    <property type="entry name" value="GntR family transcriptional regulator"/>
    <property type="match status" value="1"/>
</dbReference>